<accession>A0AAN6LTN3</accession>
<dbReference type="AlphaFoldDB" id="A0AAN6LTN3"/>
<dbReference type="EMBL" id="WVTA01000015">
    <property type="protein sequence ID" value="KAK3202045.1"/>
    <property type="molecule type" value="Genomic_DNA"/>
</dbReference>
<name>A0AAN6LTN3_9PLEO</name>
<sequence>MVTVQEEVKHMEKMELLTVGRVKQFRMRDLPRELRDRIYEFAIEPRAEFRLMDRKRMELSMSLPIMSFGKDTDSTSSTGLVFELITSTPLLLVSKNVRTEVQELLRRLRPIWQAVVESAGDTNRVDSPCRTFHDICSRSRFTLDGSPDSVYWFLDNIPGSVKSNIRDIVITRACLGAGRRGIDAWDPYDKRCPFMDRVQARCTSLQTVALEVPSVLSGGQFTVQSATRILLQLLYDKVLTTVYFVQRTVSENPHDKFIFEILTQLAGSSGAKVGLQQLEDSCATNTVTRDYDVSEETGESLHNWADIGFERALKIL</sequence>
<gene>
    <name evidence="1" type="ORF">GRF29_164g1603765</name>
</gene>
<protein>
    <submittedName>
        <fullName evidence="1">Uncharacterized protein</fullName>
    </submittedName>
</protein>
<evidence type="ECO:0000313" key="1">
    <source>
        <dbReference type="EMBL" id="KAK3202045.1"/>
    </source>
</evidence>
<organism evidence="1 2">
    <name type="scientific">Pseudopithomyces chartarum</name>
    <dbReference type="NCBI Taxonomy" id="1892770"/>
    <lineage>
        <taxon>Eukaryota</taxon>
        <taxon>Fungi</taxon>
        <taxon>Dikarya</taxon>
        <taxon>Ascomycota</taxon>
        <taxon>Pezizomycotina</taxon>
        <taxon>Dothideomycetes</taxon>
        <taxon>Pleosporomycetidae</taxon>
        <taxon>Pleosporales</taxon>
        <taxon>Massarineae</taxon>
        <taxon>Didymosphaeriaceae</taxon>
        <taxon>Pseudopithomyces</taxon>
    </lineage>
</organism>
<dbReference type="Proteomes" id="UP001280581">
    <property type="component" value="Unassembled WGS sequence"/>
</dbReference>
<comment type="caution">
    <text evidence="1">The sequence shown here is derived from an EMBL/GenBank/DDBJ whole genome shotgun (WGS) entry which is preliminary data.</text>
</comment>
<keyword evidence="2" id="KW-1185">Reference proteome</keyword>
<evidence type="ECO:0000313" key="2">
    <source>
        <dbReference type="Proteomes" id="UP001280581"/>
    </source>
</evidence>
<reference evidence="1 2" key="1">
    <citation type="submission" date="2021-02" db="EMBL/GenBank/DDBJ databases">
        <title>Genome assembly of Pseudopithomyces chartarum.</title>
        <authorList>
            <person name="Jauregui R."/>
            <person name="Singh J."/>
            <person name="Voisey C."/>
        </authorList>
    </citation>
    <scope>NUCLEOTIDE SEQUENCE [LARGE SCALE GENOMIC DNA]</scope>
    <source>
        <strain evidence="1 2">AGR01</strain>
    </source>
</reference>
<proteinExistence type="predicted"/>